<organism evidence="2 3">
    <name type="scientific">Actinophytocola algeriensis</name>
    <dbReference type="NCBI Taxonomy" id="1768010"/>
    <lineage>
        <taxon>Bacteria</taxon>
        <taxon>Bacillati</taxon>
        <taxon>Actinomycetota</taxon>
        <taxon>Actinomycetes</taxon>
        <taxon>Pseudonocardiales</taxon>
        <taxon>Pseudonocardiaceae</taxon>
    </lineage>
</organism>
<dbReference type="InterPro" id="IPR036689">
    <property type="entry name" value="ESAT-6-like_sf"/>
</dbReference>
<dbReference type="SUPFAM" id="SSF140453">
    <property type="entry name" value="EsxAB dimer-like"/>
    <property type="match status" value="1"/>
</dbReference>
<dbReference type="Proteomes" id="UP000520767">
    <property type="component" value="Unassembled WGS sequence"/>
</dbReference>
<accession>A0A7W7VIZ6</accession>
<reference evidence="2 3" key="1">
    <citation type="submission" date="2020-08" db="EMBL/GenBank/DDBJ databases">
        <title>Genomic Encyclopedia of Type Strains, Phase III (KMG-III): the genomes of soil and plant-associated and newly described type strains.</title>
        <authorList>
            <person name="Whitman W."/>
        </authorList>
    </citation>
    <scope>NUCLEOTIDE SEQUENCE [LARGE SCALE GENOMIC DNA]</scope>
    <source>
        <strain evidence="2 3">CECT 8960</strain>
    </source>
</reference>
<dbReference type="NCBIfam" id="TIGR03930">
    <property type="entry name" value="WXG100_ESAT6"/>
    <property type="match status" value="1"/>
</dbReference>
<dbReference type="RefSeq" id="WP_184816006.1">
    <property type="nucleotide sequence ID" value="NZ_JACHJQ010000011.1"/>
</dbReference>
<comment type="caution">
    <text evidence="2">The sequence shown here is derived from an EMBL/GenBank/DDBJ whole genome shotgun (WGS) entry which is preliminary data.</text>
</comment>
<dbReference type="Gene3D" id="1.10.287.1060">
    <property type="entry name" value="ESAT-6-like"/>
    <property type="match status" value="1"/>
</dbReference>
<proteinExistence type="inferred from homology"/>
<dbReference type="InterPro" id="IPR010310">
    <property type="entry name" value="T7SS_ESAT-6-like"/>
</dbReference>
<sequence>MSDFETGSAELLTAAGQMMDTNELLMDNGRKLAQAVDAIAGQWVGAAAMAFTNLMTAYQNDFTNLNTALSTISEQVTGSATLYQQQEDAAAADVSAIAATLDG</sequence>
<comment type="similarity">
    <text evidence="1">Belongs to the WXG100 family.</text>
</comment>
<protein>
    <recommendedName>
        <fullName evidence="1">ESAT-6-like protein</fullName>
    </recommendedName>
</protein>
<keyword evidence="3" id="KW-1185">Reference proteome</keyword>
<dbReference type="EMBL" id="JACHJQ010000011">
    <property type="protein sequence ID" value="MBB4912031.1"/>
    <property type="molecule type" value="Genomic_DNA"/>
</dbReference>
<name>A0A7W7VIZ6_9PSEU</name>
<gene>
    <name evidence="2" type="ORF">FHR82_008302</name>
</gene>
<evidence type="ECO:0000313" key="3">
    <source>
        <dbReference type="Proteomes" id="UP000520767"/>
    </source>
</evidence>
<dbReference type="AlphaFoldDB" id="A0A7W7VIZ6"/>
<dbReference type="Pfam" id="PF06013">
    <property type="entry name" value="WXG100"/>
    <property type="match status" value="1"/>
</dbReference>
<evidence type="ECO:0000313" key="2">
    <source>
        <dbReference type="EMBL" id="MBB4912031.1"/>
    </source>
</evidence>
<evidence type="ECO:0000256" key="1">
    <source>
        <dbReference type="RuleBase" id="RU362001"/>
    </source>
</evidence>